<evidence type="ECO:0000256" key="4">
    <source>
        <dbReference type="ARBA" id="ARBA00023163"/>
    </source>
</evidence>
<dbReference type="PANTHER" id="PTHR30427:SF1">
    <property type="entry name" value="TRANSCRIPTIONAL ACTIVATOR PROTEIN LYSR"/>
    <property type="match status" value="1"/>
</dbReference>
<reference evidence="6" key="1">
    <citation type="submission" date="2020-09" db="EMBL/GenBank/DDBJ databases">
        <title>Bosea spartocytisi sp. nov. a root nodule endophyte of Spartocytisus supranubius in the high mountain ecosystem fo the Teide National Park (Canary Islands, Spain).</title>
        <authorList>
            <person name="Pulido-Suarez L."/>
            <person name="Peix A."/>
            <person name="Igual J.M."/>
            <person name="Socas-Perez N."/>
            <person name="Velazquez E."/>
            <person name="Flores-Felix J.D."/>
            <person name="Leon-Barrios M."/>
        </authorList>
    </citation>
    <scope>NUCLEOTIDE SEQUENCE</scope>
    <source>
        <strain evidence="6">SSUT16</strain>
    </source>
</reference>
<feature type="domain" description="HTH lysR-type" evidence="5">
    <location>
        <begin position="1"/>
        <end position="58"/>
    </location>
</feature>
<dbReference type="Pfam" id="PF00126">
    <property type="entry name" value="HTH_1"/>
    <property type="match status" value="1"/>
</dbReference>
<name>A0A927EEV6_9HYPH</name>
<evidence type="ECO:0000256" key="1">
    <source>
        <dbReference type="ARBA" id="ARBA00009437"/>
    </source>
</evidence>
<dbReference type="Proteomes" id="UP000619295">
    <property type="component" value="Unassembled WGS sequence"/>
</dbReference>
<accession>A0A927EEV6</accession>
<sequence>MNLRDIDVFHAIMISGGAGAAAALLNTSQPAISRSLAKLESELGFSLFDRIRGRLVPTREALLFHAEVKANLVGLDRLKLRAAQIKEVGAGTIRVASLSALGHGLVPRAITAFSRKHPQVRISYQVRTSNVVRDLVASGSFDIGLAADEIDTDGVLHSVFTTPRAVCVMPQGHPLASRDVIVPADLSDEGFLALAPEDTVRLAMDRIFAEHGVQPRILVETPYGVTIAILASQGLGIGLVNPFIIADKMIQGIVVRPFEPAVHFRALLLKPPGSANSRLVSEFVAELYAVRNAFAVPGESVS</sequence>
<dbReference type="InterPro" id="IPR000847">
    <property type="entry name" value="LysR_HTH_N"/>
</dbReference>
<evidence type="ECO:0000313" key="6">
    <source>
        <dbReference type="EMBL" id="MBD3849519.1"/>
    </source>
</evidence>
<keyword evidence="4" id="KW-0804">Transcription</keyword>
<dbReference type="GO" id="GO:0043565">
    <property type="term" value="F:sequence-specific DNA binding"/>
    <property type="evidence" value="ECO:0007669"/>
    <property type="project" value="TreeGrafter"/>
</dbReference>
<comment type="caution">
    <text evidence="6">The sequence shown here is derived from an EMBL/GenBank/DDBJ whole genome shotgun (WGS) entry which is preliminary data.</text>
</comment>
<dbReference type="InterPro" id="IPR005119">
    <property type="entry name" value="LysR_subst-bd"/>
</dbReference>
<dbReference type="RefSeq" id="WP_191126058.1">
    <property type="nucleotide sequence ID" value="NZ_JACXWY010000042.1"/>
</dbReference>
<dbReference type="PROSITE" id="PS50931">
    <property type="entry name" value="HTH_LYSR"/>
    <property type="match status" value="1"/>
</dbReference>
<dbReference type="GO" id="GO:0003700">
    <property type="term" value="F:DNA-binding transcription factor activity"/>
    <property type="evidence" value="ECO:0007669"/>
    <property type="project" value="InterPro"/>
</dbReference>
<dbReference type="GO" id="GO:0010628">
    <property type="term" value="P:positive regulation of gene expression"/>
    <property type="evidence" value="ECO:0007669"/>
    <property type="project" value="TreeGrafter"/>
</dbReference>
<evidence type="ECO:0000259" key="5">
    <source>
        <dbReference type="PROSITE" id="PS50931"/>
    </source>
</evidence>
<dbReference type="EMBL" id="JACXWY010000042">
    <property type="protein sequence ID" value="MBD3849519.1"/>
    <property type="molecule type" value="Genomic_DNA"/>
</dbReference>
<dbReference type="InterPro" id="IPR037424">
    <property type="entry name" value="NocR_PBP2"/>
</dbReference>
<dbReference type="PRINTS" id="PR00039">
    <property type="entry name" value="HTHLYSR"/>
</dbReference>
<comment type="similarity">
    <text evidence="1">Belongs to the LysR transcriptional regulatory family.</text>
</comment>
<protein>
    <submittedName>
        <fullName evidence="6">LysR family transcriptional regulator</fullName>
    </submittedName>
</protein>
<proteinExistence type="inferred from homology"/>
<dbReference type="AlphaFoldDB" id="A0A927EEV6"/>
<keyword evidence="3" id="KW-0238">DNA-binding</keyword>
<evidence type="ECO:0000256" key="2">
    <source>
        <dbReference type="ARBA" id="ARBA00023015"/>
    </source>
</evidence>
<keyword evidence="7" id="KW-1185">Reference proteome</keyword>
<dbReference type="Pfam" id="PF03466">
    <property type="entry name" value="LysR_substrate"/>
    <property type="match status" value="1"/>
</dbReference>
<dbReference type="Gene3D" id="1.10.10.10">
    <property type="entry name" value="Winged helix-like DNA-binding domain superfamily/Winged helix DNA-binding domain"/>
    <property type="match status" value="1"/>
</dbReference>
<evidence type="ECO:0000313" key="7">
    <source>
        <dbReference type="Proteomes" id="UP000619295"/>
    </source>
</evidence>
<organism evidence="6 7">
    <name type="scientific">Bosea spartocytisi</name>
    <dbReference type="NCBI Taxonomy" id="2773451"/>
    <lineage>
        <taxon>Bacteria</taxon>
        <taxon>Pseudomonadati</taxon>
        <taxon>Pseudomonadota</taxon>
        <taxon>Alphaproteobacteria</taxon>
        <taxon>Hyphomicrobiales</taxon>
        <taxon>Boseaceae</taxon>
        <taxon>Bosea</taxon>
    </lineage>
</organism>
<gene>
    <name evidence="6" type="ORF">IED13_27805</name>
</gene>
<dbReference type="SUPFAM" id="SSF46785">
    <property type="entry name" value="Winged helix' DNA-binding domain"/>
    <property type="match status" value="1"/>
</dbReference>
<dbReference type="InterPro" id="IPR036388">
    <property type="entry name" value="WH-like_DNA-bd_sf"/>
</dbReference>
<evidence type="ECO:0000256" key="3">
    <source>
        <dbReference type="ARBA" id="ARBA00023125"/>
    </source>
</evidence>
<dbReference type="PANTHER" id="PTHR30427">
    <property type="entry name" value="TRANSCRIPTIONAL ACTIVATOR PROTEIN LYSR"/>
    <property type="match status" value="1"/>
</dbReference>
<keyword evidence="2" id="KW-0805">Transcription regulation</keyword>
<dbReference type="InterPro" id="IPR036390">
    <property type="entry name" value="WH_DNA-bd_sf"/>
</dbReference>
<dbReference type="Gene3D" id="3.40.190.290">
    <property type="match status" value="1"/>
</dbReference>
<dbReference type="CDD" id="cd08415">
    <property type="entry name" value="PBP2_LysR_opines_like"/>
    <property type="match status" value="1"/>
</dbReference>
<dbReference type="SUPFAM" id="SSF53850">
    <property type="entry name" value="Periplasmic binding protein-like II"/>
    <property type="match status" value="1"/>
</dbReference>